<evidence type="ECO:0000313" key="1">
    <source>
        <dbReference type="EMBL" id="EJZ43811.1"/>
    </source>
</evidence>
<evidence type="ECO:0000313" key="2">
    <source>
        <dbReference type="Proteomes" id="UP000018720"/>
    </source>
</evidence>
<comment type="caution">
    <text evidence="1">The sequence shown here is derived from an EMBL/GenBank/DDBJ whole genome shotgun (WGS) entry which is preliminary data.</text>
</comment>
<name>A0ABN0HED7_9LEPT</name>
<accession>A0ABN0HED7</accession>
<proteinExistence type="predicted"/>
<dbReference type="Proteomes" id="UP000018720">
    <property type="component" value="Unassembled WGS sequence"/>
</dbReference>
<gene>
    <name evidence="1" type="ORF">LEP1GSC178_2292</name>
</gene>
<protein>
    <submittedName>
        <fullName evidence="1">Uncharacterized protein</fullName>
    </submittedName>
</protein>
<sequence length="43" mass="5049">MDSVPYLDHYRNSFSNYGRKKQKTPSSGLGYAKEIRKTSFKVY</sequence>
<organism evidence="1 2">
    <name type="scientific">Leptospira licerasiae str. MMD4847</name>
    <dbReference type="NCBI Taxonomy" id="1049971"/>
    <lineage>
        <taxon>Bacteria</taxon>
        <taxon>Pseudomonadati</taxon>
        <taxon>Spirochaetota</taxon>
        <taxon>Spirochaetia</taxon>
        <taxon>Leptospirales</taxon>
        <taxon>Leptospiraceae</taxon>
        <taxon>Leptospira</taxon>
    </lineage>
</organism>
<dbReference type="EMBL" id="AHOM02000001">
    <property type="protein sequence ID" value="EJZ43811.1"/>
    <property type="molecule type" value="Genomic_DNA"/>
</dbReference>
<keyword evidence="2" id="KW-1185">Reference proteome</keyword>
<reference evidence="1 2" key="1">
    <citation type="submission" date="2012-08" db="EMBL/GenBank/DDBJ databases">
        <authorList>
            <person name="Harkins D.M."/>
            <person name="Durkin A.S."/>
            <person name="Selengut J.D."/>
            <person name="Sanka R."/>
            <person name="DePew J."/>
            <person name="Purushe J."/>
            <person name="Matthias M.A."/>
            <person name="Vinetz J.M."/>
            <person name="Sutton G.G."/>
            <person name="Nelson W.C."/>
            <person name="Fouts D.E."/>
        </authorList>
    </citation>
    <scope>NUCLEOTIDE SEQUENCE [LARGE SCALE GENOMIC DNA]</scope>
    <source>
        <strain evidence="1 2">MMD4847</strain>
    </source>
</reference>